<dbReference type="Pfam" id="PF03478">
    <property type="entry name" value="Beta-prop_KIB1-4"/>
    <property type="match status" value="2"/>
</dbReference>
<organism evidence="2 3">
    <name type="scientific">Nyssa sinensis</name>
    <dbReference type="NCBI Taxonomy" id="561372"/>
    <lineage>
        <taxon>Eukaryota</taxon>
        <taxon>Viridiplantae</taxon>
        <taxon>Streptophyta</taxon>
        <taxon>Embryophyta</taxon>
        <taxon>Tracheophyta</taxon>
        <taxon>Spermatophyta</taxon>
        <taxon>Magnoliopsida</taxon>
        <taxon>eudicotyledons</taxon>
        <taxon>Gunneridae</taxon>
        <taxon>Pentapetalae</taxon>
        <taxon>asterids</taxon>
        <taxon>Cornales</taxon>
        <taxon>Nyssaceae</taxon>
        <taxon>Nyssa</taxon>
    </lineage>
</organism>
<gene>
    <name evidence="2" type="ORF">F0562_035070</name>
</gene>
<feature type="domain" description="KIB1-4 beta-propeller" evidence="1">
    <location>
        <begin position="251"/>
        <end position="481"/>
    </location>
</feature>
<protein>
    <recommendedName>
        <fullName evidence="1">KIB1-4 beta-propeller domain-containing protein</fullName>
    </recommendedName>
</protein>
<evidence type="ECO:0000259" key="1">
    <source>
        <dbReference type="Pfam" id="PF03478"/>
    </source>
</evidence>
<sequence length="525" mass="60735">MFCRVGDDKWTKESYDTDQGNGIAAFVDAISFEGNIYGLNGAGNLRLIEVYPHLLQIGSMKASVPNWSEWKKQQLVESHGDLFLVQRTLVGKSMFSLQVFLMDFSERRWIEVVNLGDLVFCLSDNYSFGLLGRELGIRGNSVYFKEDDDDDDLYVFRLDQQSLYSMNQETASVCILSNGFTSVLLRVTDDSRKNEEIISSEEEEDFKGTKEVKIAKSIPTGRDYIQNPLLMFSDGDQKDVYKFYDPIYDVTYYMNDNDLSECQIRFSKDGWLLVSEDLWSIFFYEPFTMTRIQLPDLLLDYRFDGISFSAAPTSSNWVIFGLCCIFSDFITAFYIRSGDEDWTFVTLFPNEKEFISSCGNPVFYGDSFYCLGQDGSLGIFKLTETDYSWCICRELSSPRFFSNTYRAFLVPSKEELFSVFMSHMGNSIQVFKWDAFEMNWEKLDSNILKKQKLFISQTSTLVITTVEEEIMNNTLFFPIFNNTGDNVFYSFESGKYRTLGVDFSDDLYDTKEFLSATWILPLFMM</sequence>
<reference evidence="2 3" key="1">
    <citation type="submission" date="2019-09" db="EMBL/GenBank/DDBJ databases">
        <title>A chromosome-level genome assembly of the Chinese tupelo Nyssa sinensis.</title>
        <authorList>
            <person name="Yang X."/>
            <person name="Kang M."/>
            <person name="Yang Y."/>
            <person name="Xiong H."/>
            <person name="Wang M."/>
            <person name="Zhang Z."/>
            <person name="Wang Z."/>
            <person name="Wu H."/>
            <person name="Ma T."/>
            <person name="Liu J."/>
            <person name="Xi Z."/>
        </authorList>
    </citation>
    <scope>NUCLEOTIDE SEQUENCE [LARGE SCALE GENOMIC DNA]</scope>
    <source>
        <strain evidence="2">J267</strain>
        <tissue evidence="2">Leaf</tissue>
    </source>
</reference>
<dbReference type="PANTHER" id="PTHR33127:SF87">
    <property type="entry name" value="DUF295 DOMAIN-CONTAINING PROTEIN"/>
    <property type="match status" value="1"/>
</dbReference>
<accession>A0A5J5AFS5</accession>
<feature type="domain" description="KIB1-4 beta-propeller" evidence="1">
    <location>
        <begin position="1"/>
        <end position="156"/>
    </location>
</feature>
<name>A0A5J5AFS5_9ASTE</name>
<evidence type="ECO:0000313" key="3">
    <source>
        <dbReference type="Proteomes" id="UP000325577"/>
    </source>
</evidence>
<dbReference type="InterPro" id="IPR005174">
    <property type="entry name" value="KIB1-4_b-propeller"/>
</dbReference>
<dbReference type="Proteomes" id="UP000325577">
    <property type="component" value="Linkage Group LG21"/>
</dbReference>
<dbReference type="PANTHER" id="PTHR33127">
    <property type="entry name" value="TRANSMEMBRANE PROTEIN"/>
    <property type="match status" value="1"/>
</dbReference>
<evidence type="ECO:0000313" key="2">
    <source>
        <dbReference type="EMBL" id="KAA8528061.1"/>
    </source>
</evidence>
<dbReference type="OrthoDB" id="1541619at2759"/>
<keyword evidence="3" id="KW-1185">Reference proteome</keyword>
<dbReference type="EMBL" id="CM018045">
    <property type="protein sequence ID" value="KAA8528061.1"/>
    <property type="molecule type" value="Genomic_DNA"/>
</dbReference>
<dbReference type="AlphaFoldDB" id="A0A5J5AFS5"/>
<proteinExistence type="predicted"/>